<evidence type="ECO:0000313" key="2">
    <source>
        <dbReference type="EMBL" id="KAA1259802.1"/>
    </source>
</evidence>
<protein>
    <submittedName>
        <fullName evidence="2">Uncharacterized protein</fullName>
    </submittedName>
</protein>
<dbReference type="EMBL" id="VRLW01000001">
    <property type="protein sequence ID" value="KAA1259802.1"/>
    <property type="molecule type" value="Genomic_DNA"/>
</dbReference>
<feature type="compositionally biased region" description="Polar residues" evidence="1">
    <location>
        <begin position="130"/>
        <end position="151"/>
    </location>
</feature>
<keyword evidence="3" id="KW-1185">Reference proteome</keyword>
<evidence type="ECO:0000313" key="3">
    <source>
        <dbReference type="Proteomes" id="UP000322699"/>
    </source>
</evidence>
<name>A0A5B1CHV9_9BACT</name>
<dbReference type="Proteomes" id="UP000322699">
    <property type="component" value="Unassembled WGS sequence"/>
</dbReference>
<organism evidence="2 3">
    <name type="scientific">Rubripirellula obstinata</name>
    <dbReference type="NCBI Taxonomy" id="406547"/>
    <lineage>
        <taxon>Bacteria</taxon>
        <taxon>Pseudomonadati</taxon>
        <taxon>Planctomycetota</taxon>
        <taxon>Planctomycetia</taxon>
        <taxon>Pirellulales</taxon>
        <taxon>Pirellulaceae</taxon>
        <taxon>Rubripirellula</taxon>
    </lineage>
</organism>
<gene>
    <name evidence="2" type="ORF">LF1_23390</name>
</gene>
<feature type="region of interest" description="Disordered" evidence="1">
    <location>
        <begin position="98"/>
        <end position="151"/>
    </location>
</feature>
<comment type="caution">
    <text evidence="2">The sequence shown here is derived from an EMBL/GenBank/DDBJ whole genome shotgun (WGS) entry which is preliminary data.</text>
</comment>
<reference evidence="2 3" key="1">
    <citation type="submission" date="2019-08" db="EMBL/GenBank/DDBJ databases">
        <title>Deep-cultivation of Planctomycetes and their phenomic and genomic characterization uncovers novel biology.</title>
        <authorList>
            <person name="Wiegand S."/>
            <person name="Jogler M."/>
            <person name="Boedeker C."/>
            <person name="Pinto D."/>
            <person name="Vollmers J."/>
            <person name="Rivas-Marin E."/>
            <person name="Kohn T."/>
            <person name="Peeters S.H."/>
            <person name="Heuer A."/>
            <person name="Rast P."/>
            <person name="Oberbeckmann S."/>
            <person name="Bunk B."/>
            <person name="Jeske O."/>
            <person name="Meyerdierks A."/>
            <person name="Storesund J.E."/>
            <person name="Kallscheuer N."/>
            <person name="Luecker S."/>
            <person name="Lage O.M."/>
            <person name="Pohl T."/>
            <person name="Merkel B.J."/>
            <person name="Hornburger P."/>
            <person name="Mueller R.-W."/>
            <person name="Bruemmer F."/>
            <person name="Labrenz M."/>
            <person name="Spormann A.M."/>
            <person name="Op Den Camp H."/>
            <person name="Overmann J."/>
            <person name="Amann R."/>
            <person name="Jetten M.S.M."/>
            <person name="Mascher T."/>
            <person name="Medema M.H."/>
            <person name="Devos D.P."/>
            <person name="Kaster A.-K."/>
            <person name="Ovreas L."/>
            <person name="Rohde M."/>
            <person name="Galperin M.Y."/>
            <person name="Jogler C."/>
        </authorList>
    </citation>
    <scope>NUCLEOTIDE SEQUENCE [LARGE SCALE GENOMIC DNA]</scope>
    <source>
        <strain evidence="2 3">LF1</strain>
    </source>
</reference>
<evidence type="ECO:0000256" key="1">
    <source>
        <dbReference type="SAM" id="MobiDB-lite"/>
    </source>
</evidence>
<proteinExistence type="predicted"/>
<accession>A0A5B1CHV9</accession>
<sequence>MDANKTLIETATDLLKPPSKTLISVLLAKISGFNCGKTIPSTTQHRFAPQSFCPFPNTFASPRLLRFCVNFFPTHNPTKAVKGFKLFNRVGIAPRVRGSATRGAMPTRLNELTRVFPNQNSSRRRDPPQATATPRHQNNSNSNSVPNTFLP</sequence>
<dbReference type="AlphaFoldDB" id="A0A5B1CHV9"/>